<dbReference type="CDD" id="cd00099">
    <property type="entry name" value="IgV"/>
    <property type="match status" value="1"/>
</dbReference>
<evidence type="ECO:0000256" key="4">
    <source>
        <dbReference type="ARBA" id="ARBA00022729"/>
    </source>
</evidence>
<dbReference type="PANTHER" id="PTHR10441:SF2">
    <property type="entry name" value="T-CELL SURFACE GLYCOPROTEIN CD8 ALPHA CHAIN"/>
    <property type="match status" value="1"/>
</dbReference>
<dbReference type="GeneTree" id="ENSGT00510000050969"/>
<dbReference type="InterPro" id="IPR036179">
    <property type="entry name" value="Ig-like_dom_sf"/>
</dbReference>
<dbReference type="GO" id="GO:0005886">
    <property type="term" value="C:plasma membrane"/>
    <property type="evidence" value="ECO:0007669"/>
    <property type="project" value="UniProtKB-SubCell"/>
</dbReference>
<keyword evidence="7" id="KW-1064">Adaptive immunity</keyword>
<keyword evidence="3 15" id="KW-0812">Transmembrane</keyword>
<evidence type="ECO:0000256" key="12">
    <source>
        <dbReference type="ARBA" id="ARBA00023288"/>
    </source>
</evidence>
<keyword evidence="2" id="KW-1003">Cell membrane</keyword>
<dbReference type="AlphaFoldDB" id="A0A3Q3MYR2"/>
<feature type="transmembrane region" description="Helical" evidence="15">
    <location>
        <begin position="169"/>
        <end position="191"/>
    </location>
</feature>
<feature type="chain" id="PRO_5030081646" evidence="16">
    <location>
        <begin position="21"/>
        <end position="222"/>
    </location>
</feature>
<keyword evidence="11" id="KW-0325">Glycoprotein</keyword>
<evidence type="ECO:0000256" key="13">
    <source>
        <dbReference type="ARBA" id="ARBA00023319"/>
    </source>
</evidence>
<evidence type="ECO:0000256" key="5">
    <source>
        <dbReference type="ARBA" id="ARBA00022859"/>
    </source>
</evidence>
<reference evidence="18" key="2">
    <citation type="submission" date="2025-09" db="UniProtKB">
        <authorList>
            <consortium name="Ensembl"/>
        </authorList>
    </citation>
    <scope>IDENTIFICATION</scope>
</reference>
<keyword evidence="5" id="KW-0391">Immunity</keyword>
<keyword evidence="6 15" id="KW-1133">Transmembrane helix</keyword>
<evidence type="ECO:0000256" key="6">
    <source>
        <dbReference type="ARBA" id="ARBA00022989"/>
    </source>
</evidence>
<dbReference type="InterPro" id="IPR013783">
    <property type="entry name" value="Ig-like_fold"/>
</dbReference>
<keyword evidence="8 15" id="KW-0472">Membrane</keyword>
<keyword evidence="9" id="KW-0564">Palmitate</keyword>
<feature type="domain" description="Ig-like" evidence="17">
    <location>
        <begin position="16"/>
        <end position="104"/>
    </location>
</feature>
<proteinExistence type="predicted"/>
<evidence type="ECO:0000256" key="14">
    <source>
        <dbReference type="SAM" id="MobiDB-lite"/>
    </source>
</evidence>
<evidence type="ECO:0000256" key="3">
    <source>
        <dbReference type="ARBA" id="ARBA00022692"/>
    </source>
</evidence>
<protein>
    <submittedName>
        <fullName evidence="18">CD8a molecule</fullName>
    </submittedName>
</protein>
<accession>A0A3Q3MYR2</accession>
<sequence>MNQKWIQILVILVFYQRITAEAGEKRVKDGEGAEITCNPKEQGTMVIWFRVLDHSGMEFIGSFSNSGLKKSKEIHQKFSETKMSQHILMLKSFSKAEDSGTYTCASFKDNKLNFGEITRLVGEKVKETLRSPPATPTKPNLQTTTMPCVCNTINEKVETSPDLFCTPLILGPLAGGCGLLLLLLIIITLYCNRIRTRRCPHHYKRKPRPMAPGKQMMTNRHI</sequence>
<evidence type="ECO:0000256" key="15">
    <source>
        <dbReference type="SAM" id="Phobius"/>
    </source>
</evidence>
<dbReference type="PANTHER" id="PTHR10441">
    <property type="entry name" value="CD8 ALPHA CHAIN"/>
    <property type="match status" value="1"/>
</dbReference>
<keyword evidence="12" id="KW-0449">Lipoprotein</keyword>
<dbReference type="OrthoDB" id="9906515at2759"/>
<comment type="subcellular location">
    <subcellularLocation>
        <location evidence="1">Cell membrane</location>
        <topology evidence="1">Single-pass type I membrane protein</topology>
    </subcellularLocation>
</comment>
<organism evidence="18 19">
    <name type="scientific">Mastacembelus armatus</name>
    <name type="common">zig-zag eel</name>
    <dbReference type="NCBI Taxonomy" id="205130"/>
    <lineage>
        <taxon>Eukaryota</taxon>
        <taxon>Metazoa</taxon>
        <taxon>Chordata</taxon>
        <taxon>Craniata</taxon>
        <taxon>Vertebrata</taxon>
        <taxon>Euteleostomi</taxon>
        <taxon>Actinopterygii</taxon>
        <taxon>Neopterygii</taxon>
        <taxon>Teleostei</taxon>
        <taxon>Neoteleostei</taxon>
        <taxon>Acanthomorphata</taxon>
        <taxon>Anabantaria</taxon>
        <taxon>Synbranchiformes</taxon>
        <taxon>Mastacembelidae</taxon>
        <taxon>Mastacembelus</taxon>
    </lineage>
</organism>
<evidence type="ECO:0000256" key="10">
    <source>
        <dbReference type="ARBA" id="ARBA00023157"/>
    </source>
</evidence>
<dbReference type="InParanoid" id="A0A3Q3MYR2"/>
<evidence type="ECO:0000256" key="16">
    <source>
        <dbReference type="SAM" id="SignalP"/>
    </source>
</evidence>
<dbReference type="InterPro" id="IPR015468">
    <property type="entry name" value="CD8_asu"/>
</dbReference>
<evidence type="ECO:0000259" key="17">
    <source>
        <dbReference type="PROSITE" id="PS50835"/>
    </source>
</evidence>
<dbReference type="GO" id="GO:0002250">
    <property type="term" value="P:adaptive immune response"/>
    <property type="evidence" value="ECO:0007669"/>
    <property type="project" value="UniProtKB-KW"/>
</dbReference>
<feature type="region of interest" description="Disordered" evidence="14">
    <location>
        <begin position="203"/>
        <end position="222"/>
    </location>
</feature>
<dbReference type="CTD" id="925"/>
<dbReference type="Gene3D" id="2.60.40.10">
    <property type="entry name" value="Immunoglobulins"/>
    <property type="match status" value="1"/>
</dbReference>
<keyword evidence="13" id="KW-0393">Immunoglobulin domain</keyword>
<name>A0A3Q3MYR2_9TELE</name>
<keyword evidence="10" id="KW-1015">Disulfide bond</keyword>
<dbReference type="STRING" id="205130.ENSMAMP00000028081"/>
<evidence type="ECO:0000256" key="7">
    <source>
        <dbReference type="ARBA" id="ARBA00023130"/>
    </source>
</evidence>
<dbReference type="InterPro" id="IPR007110">
    <property type="entry name" value="Ig-like_dom"/>
</dbReference>
<evidence type="ECO:0000256" key="2">
    <source>
        <dbReference type="ARBA" id="ARBA00022475"/>
    </source>
</evidence>
<evidence type="ECO:0000256" key="9">
    <source>
        <dbReference type="ARBA" id="ARBA00023139"/>
    </source>
</evidence>
<evidence type="ECO:0000256" key="1">
    <source>
        <dbReference type="ARBA" id="ARBA00004251"/>
    </source>
</evidence>
<evidence type="ECO:0000256" key="11">
    <source>
        <dbReference type="ARBA" id="ARBA00023180"/>
    </source>
</evidence>
<dbReference type="Proteomes" id="UP000261640">
    <property type="component" value="Unplaced"/>
</dbReference>
<keyword evidence="19" id="KW-1185">Reference proteome</keyword>
<reference evidence="18" key="1">
    <citation type="submission" date="2025-08" db="UniProtKB">
        <authorList>
            <consortium name="Ensembl"/>
        </authorList>
    </citation>
    <scope>IDENTIFICATION</scope>
</reference>
<dbReference type="RefSeq" id="XP_026163527.1">
    <property type="nucleotide sequence ID" value="XM_026307742.2"/>
</dbReference>
<dbReference type="FunCoup" id="A0A3Q3MYR2">
    <property type="interactions" value="193"/>
</dbReference>
<feature type="signal peptide" evidence="16">
    <location>
        <begin position="1"/>
        <end position="20"/>
    </location>
</feature>
<evidence type="ECO:0000313" key="18">
    <source>
        <dbReference type="Ensembl" id="ENSMAMP00000028081.2"/>
    </source>
</evidence>
<keyword evidence="4 16" id="KW-0732">Signal</keyword>
<dbReference type="SUPFAM" id="SSF48726">
    <property type="entry name" value="Immunoglobulin"/>
    <property type="match status" value="1"/>
</dbReference>
<dbReference type="PROSITE" id="PS50835">
    <property type="entry name" value="IG_LIKE"/>
    <property type="match status" value="1"/>
</dbReference>
<dbReference type="InterPro" id="IPR013106">
    <property type="entry name" value="Ig_V-set"/>
</dbReference>
<dbReference type="Pfam" id="PF07686">
    <property type="entry name" value="V-set"/>
    <property type="match status" value="1"/>
</dbReference>
<dbReference type="Ensembl" id="ENSMAMT00000028810.2">
    <property type="protein sequence ID" value="ENSMAMP00000028081.2"/>
    <property type="gene ID" value="ENSMAMG00000018880.2"/>
</dbReference>
<dbReference type="GeneID" id="113130825"/>
<evidence type="ECO:0000256" key="8">
    <source>
        <dbReference type="ARBA" id="ARBA00023136"/>
    </source>
</evidence>
<evidence type="ECO:0000313" key="19">
    <source>
        <dbReference type="Proteomes" id="UP000261640"/>
    </source>
</evidence>